<organism evidence="4 5">
    <name type="scientific">Lepraria neglecta</name>
    <dbReference type="NCBI Taxonomy" id="209136"/>
    <lineage>
        <taxon>Eukaryota</taxon>
        <taxon>Fungi</taxon>
        <taxon>Dikarya</taxon>
        <taxon>Ascomycota</taxon>
        <taxon>Pezizomycotina</taxon>
        <taxon>Lecanoromycetes</taxon>
        <taxon>OSLEUM clade</taxon>
        <taxon>Lecanoromycetidae</taxon>
        <taxon>Lecanorales</taxon>
        <taxon>Lecanorineae</taxon>
        <taxon>Stereocaulaceae</taxon>
        <taxon>Lepraria</taxon>
    </lineage>
</organism>
<feature type="domain" description="Thioester reductase (TE)" evidence="3">
    <location>
        <begin position="100"/>
        <end position="185"/>
    </location>
</feature>
<sequence>MNSLHAMNLLGVLRRSLSQAGRDVDPEKIPTSLIYSILALGLLSNAIQKLLDKRSFLIHESESEDHAKDFDALVQKYIVKEPPLQIGRSMVSCNLIVVLLTGSTDSLGSYILDLLLDDPLVSKIYCLNRNESARKNQTESNTKRGLSTNFNSVSFLVRDLAKESFSVSQDVYQEMLQSVNYIIHLSPTRIVLDLGDYIRTQAARQEREGSVAYFHVVDLQEAHWSDVVPAIQEYFDGRLKLVSLAKWFEALAITENEDAGVHKNPALKLLSWFRSLVSSDDAEAKQIILDTKETEKPSQAMRQLCSVNGD</sequence>
<dbReference type="SUPFAM" id="SSF51735">
    <property type="entry name" value="NAD(P)-binding Rossmann-fold domains"/>
    <property type="match status" value="1"/>
</dbReference>
<dbReference type="PANTHER" id="PTHR43439:SF2">
    <property type="entry name" value="ENZYME, PUTATIVE (JCVI)-RELATED"/>
    <property type="match status" value="1"/>
</dbReference>
<gene>
    <name evidence="4" type="ORF">OEA41_005387</name>
</gene>
<keyword evidence="2" id="KW-0597">Phosphoprotein</keyword>
<evidence type="ECO:0000256" key="2">
    <source>
        <dbReference type="ARBA" id="ARBA00022553"/>
    </source>
</evidence>
<dbReference type="InterPro" id="IPR013120">
    <property type="entry name" value="FAR_NAD-bd"/>
</dbReference>
<dbReference type="Pfam" id="PF07993">
    <property type="entry name" value="NAD_binding_4"/>
    <property type="match status" value="1"/>
</dbReference>
<dbReference type="EMBL" id="JASNWA010000010">
    <property type="protein sequence ID" value="KAK3168939.1"/>
    <property type="molecule type" value="Genomic_DNA"/>
</dbReference>
<dbReference type="InterPro" id="IPR036291">
    <property type="entry name" value="NAD(P)-bd_dom_sf"/>
</dbReference>
<reference evidence="4" key="1">
    <citation type="submission" date="2022-11" db="EMBL/GenBank/DDBJ databases">
        <title>Chromosomal genome sequence assembly and mating type (MAT) locus characterization of the leprose asexual lichenized fungus Lepraria neglecta (Nyl.) Erichsen.</title>
        <authorList>
            <person name="Allen J.L."/>
            <person name="Pfeffer B."/>
        </authorList>
    </citation>
    <scope>NUCLEOTIDE SEQUENCE</scope>
    <source>
        <strain evidence="4">Allen 5258</strain>
    </source>
</reference>
<dbReference type="PANTHER" id="PTHR43439">
    <property type="entry name" value="PHENYLACETATE-COENZYME A LIGASE"/>
    <property type="match status" value="1"/>
</dbReference>
<evidence type="ECO:0000259" key="3">
    <source>
        <dbReference type="Pfam" id="PF07993"/>
    </source>
</evidence>
<evidence type="ECO:0000313" key="5">
    <source>
        <dbReference type="Proteomes" id="UP001276659"/>
    </source>
</evidence>
<protein>
    <recommendedName>
        <fullName evidence="3">Thioester reductase (TE) domain-containing protein</fullName>
    </recommendedName>
</protein>
<keyword evidence="5" id="KW-1185">Reference proteome</keyword>
<proteinExistence type="predicted"/>
<dbReference type="Gene3D" id="3.40.50.720">
    <property type="entry name" value="NAD(P)-binding Rossmann-like Domain"/>
    <property type="match status" value="1"/>
</dbReference>
<name>A0AAE0DGQ9_9LECA</name>
<evidence type="ECO:0000256" key="1">
    <source>
        <dbReference type="ARBA" id="ARBA00022450"/>
    </source>
</evidence>
<accession>A0AAE0DGQ9</accession>
<dbReference type="AlphaFoldDB" id="A0AAE0DGQ9"/>
<dbReference type="Proteomes" id="UP001276659">
    <property type="component" value="Unassembled WGS sequence"/>
</dbReference>
<dbReference type="InterPro" id="IPR051414">
    <property type="entry name" value="Adenylate-forming_Reductase"/>
</dbReference>
<evidence type="ECO:0000313" key="4">
    <source>
        <dbReference type="EMBL" id="KAK3168939.1"/>
    </source>
</evidence>
<keyword evidence="1" id="KW-0596">Phosphopantetheine</keyword>
<comment type="caution">
    <text evidence="4">The sequence shown here is derived from an EMBL/GenBank/DDBJ whole genome shotgun (WGS) entry which is preliminary data.</text>
</comment>